<dbReference type="RefSeq" id="WP_170231457.1">
    <property type="nucleotide sequence ID" value="NZ_VFPA01000002.1"/>
</dbReference>
<reference evidence="3 4" key="1">
    <citation type="submission" date="2019-06" db="EMBL/GenBank/DDBJ databases">
        <title>Sequencing the genomes of 1000 actinobacteria strains.</title>
        <authorList>
            <person name="Klenk H.-P."/>
        </authorList>
    </citation>
    <scope>NUCLEOTIDE SEQUENCE [LARGE SCALE GENOMIC DNA]</scope>
    <source>
        <strain evidence="3 4">DSM 45301</strain>
    </source>
</reference>
<evidence type="ECO:0000259" key="2">
    <source>
        <dbReference type="Pfam" id="PF07331"/>
    </source>
</evidence>
<dbReference type="Proteomes" id="UP000315677">
    <property type="component" value="Unassembled WGS sequence"/>
</dbReference>
<evidence type="ECO:0000313" key="3">
    <source>
        <dbReference type="EMBL" id="TQM11866.1"/>
    </source>
</evidence>
<feature type="transmembrane region" description="Helical" evidence="1">
    <location>
        <begin position="31"/>
        <end position="54"/>
    </location>
</feature>
<feature type="transmembrane region" description="Helical" evidence="1">
    <location>
        <begin position="145"/>
        <end position="167"/>
    </location>
</feature>
<keyword evidence="1" id="KW-0812">Transmembrane</keyword>
<keyword evidence="4" id="KW-1185">Reference proteome</keyword>
<feature type="transmembrane region" description="Helical" evidence="1">
    <location>
        <begin position="100"/>
        <end position="133"/>
    </location>
</feature>
<accession>A0A543DR97</accession>
<organism evidence="3 4">
    <name type="scientific">Pseudonocardia kunmingensis</name>
    <dbReference type="NCBI Taxonomy" id="630975"/>
    <lineage>
        <taxon>Bacteria</taxon>
        <taxon>Bacillati</taxon>
        <taxon>Actinomycetota</taxon>
        <taxon>Actinomycetes</taxon>
        <taxon>Pseudonocardiales</taxon>
        <taxon>Pseudonocardiaceae</taxon>
        <taxon>Pseudonocardia</taxon>
    </lineage>
</organism>
<protein>
    <submittedName>
        <fullName evidence="3">Putative tricarboxylic transport membrane protein</fullName>
    </submittedName>
</protein>
<keyword evidence="1" id="KW-1133">Transmembrane helix</keyword>
<keyword evidence="1" id="KW-0472">Membrane</keyword>
<sequence length="180" mass="18508">MERVRTGPTAGEAPAPPPAGAPAIGSRVAELVAAAVVLVLGLGAFAGSLALGYWNRGPGPGFFPLWLGVLLALLAVIWAVQAARGRNIHAAEPVPPGGRLAVTLVLAALLAAILLLDVVGYQLAITALVLFLLLVVGRRRWLESVVVALVGGFGIYAVFANVLQVYLPTASVPLLAQWGL</sequence>
<dbReference type="InterPro" id="IPR009936">
    <property type="entry name" value="DUF1468"/>
</dbReference>
<feature type="transmembrane region" description="Helical" evidence="1">
    <location>
        <begin position="61"/>
        <end position="80"/>
    </location>
</feature>
<comment type="caution">
    <text evidence="3">The sequence shown here is derived from an EMBL/GenBank/DDBJ whole genome shotgun (WGS) entry which is preliminary data.</text>
</comment>
<gene>
    <name evidence="3" type="ORF">FB558_4439</name>
</gene>
<feature type="domain" description="DUF1468" evidence="2">
    <location>
        <begin position="32"/>
        <end position="168"/>
    </location>
</feature>
<dbReference type="EMBL" id="VFPA01000002">
    <property type="protein sequence ID" value="TQM11866.1"/>
    <property type="molecule type" value="Genomic_DNA"/>
</dbReference>
<dbReference type="Pfam" id="PF07331">
    <property type="entry name" value="TctB"/>
    <property type="match status" value="1"/>
</dbReference>
<evidence type="ECO:0000256" key="1">
    <source>
        <dbReference type="SAM" id="Phobius"/>
    </source>
</evidence>
<name>A0A543DR97_9PSEU</name>
<evidence type="ECO:0000313" key="4">
    <source>
        <dbReference type="Proteomes" id="UP000315677"/>
    </source>
</evidence>
<proteinExistence type="predicted"/>
<dbReference type="AlphaFoldDB" id="A0A543DR97"/>